<proteinExistence type="predicted"/>
<evidence type="ECO:0008006" key="3">
    <source>
        <dbReference type="Google" id="ProtNLM"/>
    </source>
</evidence>
<evidence type="ECO:0000313" key="2">
    <source>
        <dbReference type="Proteomes" id="UP000297422"/>
    </source>
</evidence>
<comment type="caution">
    <text evidence="1">The sequence shown here is derived from an EMBL/GenBank/DDBJ whole genome shotgun (WGS) entry which is preliminary data.</text>
</comment>
<dbReference type="EMBL" id="RQGT01000071">
    <property type="protein sequence ID" value="TGM14913.1"/>
    <property type="molecule type" value="Genomic_DNA"/>
</dbReference>
<accession>A0ABY2N3K8</accession>
<organism evidence="1 2">
    <name type="scientific">Leptospira stimsonii</name>
    <dbReference type="NCBI Taxonomy" id="2202203"/>
    <lineage>
        <taxon>Bacteria</taxon>
        <taxon>Pseudomonadati</taxon>
        <taxon>Spirochaetota</taxon>
        <taxon>Spirochaetia</taxon>
        <taxon>Leptospirales</taxon>
        <taxon>Leptospiraceae</taxon>
        <taxon>Leptospira</taxon>
    </lineage>
</organism>
<keyword evidence="2" id="KW-1185">Reference proteome</keyword>
<sequence length="597" mass="69496">MQPAPCKKEFSFRNDFPQNYNLSTQPFPKKLTAKDRFNQKFPHLNTGYYTQITKNLLSTLYPKSCPDCKIPLSKEVSTRENVIRCPKCNYLDSRTSNTPLEHLKLPLWVFSYLLIESIELFPLGLSASAICRKLSVSKNTGTLLKRRLQIFCSHLIPLIKDEMVKDLKKAWKGKKLPESGDLKPCIEGKPVVHTDTLALFSASQRANGFRKRFKHKGQTASIYLSDSVAEQRGKYQIGTLCHTIAIKGGPVILFSVPDQKQKTLQPLFDFLPTDVPLFADEGIPWMERYNVNFRSVNHSARAIDTKRNVWGKDRWSKDGIHSQVAEGNQRTIKYSFIASYSYIRPENSILYLNEYSALKGLRVYGLETLIGKKKLGLLRNVGGRYRVSNKSSRTDQKPLNLLKNRQDLIYSLPSPLTRVHFDHSRTRKRIDKKFRFLLEVNQYFSLKQAYFDYLDFMESGPMHRKQREKFYNSIAYSIWNHLNFESDYNLLQHDFGELSSHKPMFRIIQRWSKLGIAEVTQVVKNKADRIQYLVKRLVPELPDVLYTFNRYQFENNEDSKENVEVIFEETQVGAKSKYGMTKKERKKYLGELYGEDF</sequence>
<name>A0ABY2N3K8_9LEPT</name>
<evidence type="ECO:0000313" key="1">
    <source>
        <dbReference type="EMBL" id="TGM14913.1"/>
    </source>
</evidence>
<gene>
    <name evidence="1" type="ORF">EHQ90_10570</name>
</gene>
<dbReference type="Proteomes" id="UP000297422">
    <property type="component" value="Unassembled WGS sequence"/>
</dbReference>
<protein>
    <recommendedName>
        <fullName evidence="3">Transposase</fullName>
    </recommendedName>
</protein>
<reference evidence="2" key="1">
    <citation type="journal article" date="2019" name="PLoS Negl. Trop. Dis.">
        <title>Revisiting the worldwide diversity of Leptospira species in the environment.</title>
        <authorList>
            <person name="Vincent A.T."/>
            <person name="Schiettekatte O."/>
            <person name="Bourhy P."/>
            <person name="Veyrier F.J."/>
            <person name="Picardeau M."/>
        </authorList>
    </citation>
    <scope>NUCLEOTIDE SEQUENCE [LARGE SCALE GENOMIC DNA]</scope>
    <source>
        <strain evidence="2">201702407</strain>
    </source>
</reference>